<dbReference type="RefSeq" id="XP_040727308.1">
    <property type="nucleotide sequence ID" value="XM_040866382.1"/>
</dbReference>
<accession>A0A1Y2FSG2</accession>
<reference evidence="1 2" key="1">
    <citation type="submission" date="2016-07" db="EMBL/GenBank/DDBJ databases">
        <title>Pervasive Adenine N6-methylation of Active Genes in Fungi.</title>
        <authorList>
            <consortium name="DOE Joint Genome Institute"/>
            <person name="Mondo S.J."/>
            <person name="Dannebaum R.O."/>
            <person name="Kuo R.C."/>
            <person name="Labutti K."/>
            <person name="Haridas S."/>
            <person name="Kuo A."/>
            <person name="Salamov A."/>
            <person name="Ahrendt S.R."/>
            <person name="Lipzen A."/>
            <person name="Sullivan W."/>
            <person name="Andreopoulos W.B."/>
            <person name="Clum A."/>
            <person name="Lindquist E."/>
            <person name="Daum C."/>
            <person name="Ramamoorthy G.K."/>
            <person name="Gryganskyi A."/>
            <person name="Culley D."/>
            <person name="Magnuson J.K."/>
            <person name="James T.Y."/>
            <person name="O'Malley M.A."/>
            <person name="Stajich J.E."/>
            <person name="Spatafora J.W."/>
            <person name="Visel A."/>
            <person name="Grigoriev I.V."/>
        </authorList>
    </citation>
    <scope>NUCLEOTIDE SEQUENCE [LARGE SCALE GENOMIC DNA]</scope>
    <source>
        <strain evidence="1 2">12-1054</strain>
    </source>
</reference>
<dbReference type="NCBIfam" id="TIGR01662">
    <property type="entry name" value="HAD-SF-IIIA"/>
    <property type="match status" value="1"/>
</dbReference>
<dbReference type="InterPro" id="IPR023214">
    <property type="entry name" value="HAD_sf"/>
</dbReference>
<protein>
    <submittedName>
        <fullName evidence="1">Mitochondrial PGP phosphatase</fullName>
    </submittedName>
</protein>
<dbReference type="InterPro" id="IPR027706">
    <property type="entry name" value="PGP_Pase"/>
</dbReference>
<dbReference type="STRING" id="56484.A0A1Y2FSG2"/>
<organism evidence="1 2">
    <name type="scientific">Protomyces lactucae-debilis</name>
    <dbReference type="NCBI Taxonomy" id="2754530"/>
    <lineage>
        <taxon>Eukaryota</taxon>
        <taxon>Fungi</taxon>
        <taxon>Dikarya</taxon>
        <taxon>Ascomycota</taxon>
        <taxon>Taphrinomycotina</taxon>
        <taxon>Taphrinomycetes</taxon>
        <taxon>Taphrinales</taxon>
        <taxon>Protomycetaceae</taxon>
        <taxon>Protomyces</taxon>
    </lineage>
</organism>
<keyword evidence="2" id="KW-1185">Reference proteome</keyword>
<dbReference type="Gene3D" id="3.40.50.1000">
    <property type="entry name" value="HAD superfamily/HAD-like"/>
    <property type="match status" value="1"/>
</dbReference>
<evidence type="ECO:0000313" key="1">
    <source>
        <dbReference type="EMBL" id="ORY86126.1"/>
    </source>
</evidence>
<dbReference type="GO" id="GO:0008962">
    <property type="term" value="F:phosphatidylglycerophosphatase activity"/>
    <property type="evidence" value="ECO:0007669"/>
    <property type="project" value="InterPro"/>
</dbReference>
<gene>
    <name evidence="1" type="ORF">BCR37DRAFT_205190</name>
</gene>
<dbReference type="NCBIfam" id="TIGR01668">
    <property type="entry name" value="YqeG_hyp_ppase"/>
    <property type="match status" value="1"/>
</dbReference>
<dbReference type="OrthoDB" id="198652at2759"/>
<dbReference type="GeneID" id="63782981"/>
<proteinExistence type="predicted"/>
<dbReference type="EMBL" id="MCFI01000003">
    <property type="protein sequence ID" value="ORY86126.1"/>
    <property type="molecule type" value="Genomic_DNA"/>
</dbReference>
<dbReference type="Pfam" id="PF09419">
    <property type="entry name" value="PGP_phosphatase"/>
    <property type="match status" value="1"/>
</dbReference>
<comment type="caution">
    <text evidence="1">The sequence shown here is derived from an EMBL/GenBank/DDBJ whole genome shotgun (WGS) entry which is preliminary data.</text>
</comment>
<evidence type="ECO:0000313" key="2">
    <source>
        <dbReference type="Proteomes" id="UP000193685"/>
    </source>
</evidence>
<dbReference type="SUPFAM" id="SSF56784">
    <property type="entry name" value="HAD-like"/>
    <property type="match status" value="1"/>
</dbReference>
<sequence length="208" mass="23043">MNYSAISLGLSCLFNPSQLRPSLVLQCFSQIPQDIPAALASHAIVDDCAKRRFSDIRALVLDKDNCFAEPHSLQVHASCQSRFSLLKEQYPGARLLIVSNTTGCLPSKRSGVNGPSNDLSQLQENLGGPHVLVHEQRKPGCGDEVMAYLREHAQVTHPSQVCVVGDRLFTDILMANRMGAHSIWLQRGVLVDTGAFTRFERLVFRFLQ</sequence>
<name>A0A1Y2FSG2_PROLT</name>
<dbReference type="InterPro" id="IPR036412">
    <property type="entry name" value="HAD-like_sf"/>
</dbReference>
<dbReference type="AlphaFoldDB" id="A0A1Y2FSG2"/>
<dbReference type="Proteomes" id="UP000193685">
    <property type="component" value="Unassembled WGS sequence"/>
</dbReference>
<dbReference type="OMA" id="WHEYTAK"/>
<dbReference type="InterPro" id="IPR006549">
    <property type="entry name" value="HAD-SF_hydro_IIIA"/>
</dbReference>
<dbReference type="InterPro" id="IPR010021">
    <property type="entry name" value="PGPP1/Gep4"/>
</dbReference>